<evidence type="ECO:0000313" key="1">
    <source>
        <dbReference type="EMBL" id="KAH9775433.1"/>
    </source>
</evidence>
<keyword evidence="1" id="KW-0347">Helicase</keyword>
<accession>A0ACB8LPV0</accession>
<organism evidence="1 2">
    <name type="scientific">Citrus sinensis</name>
    <name type="common">Sweet orange</name>
    <name type="synonym">Citrus aurantium var. sinensis</name>
    <dbReference type="NCBI Taxonomy" id="2711"/>
    <lineage>
        <taxon>Eukaryota</taxon>
        <taxon>Viridiplantae</taxon>
        <taxon>Streptophyta</taxon>
        <taxon>Embryophyta</taxon>
        <taxon>Tracheophyta</taxon>
        <taxon>Spermatophyta</taxon>
        <taxon>Magnoliopsida</taxon>
        <taxon>eudicotyledons</taxon>
        <taxon>Gunneridae</taxon>
        <taxon>Pentapetalae</taxon>
        <taxon>rosids</taxon>
        <taxon>malvids</taxon>
        <taxon>Sapindales</taxon>
        <taxon>Rutaceae</taxon>
        <taxon>Aurantioideae</taxon>
        <taxon>Citrus</taxon>
    </lineage>
</organism>
<dbReference type="Proteomes" id="UP000829398">
    <property type="component" value="Chromosome 3"/>
</dbReference>
<gene>
    <name evidence="1" type="ORF">KPL71_006407</name>
</gene>
<keyword evidence="2" id="KW-1185">Reference proteome</keyword>
<protein>
    <submittedName>
        <fullName evidence="1">General transcription and DNA repair factor IIH helicase subunit XPB1</fullName>
    </submittedName>
</protein>
<reference evidence="2" key="1">
    <citation type="journal article" date="2023" name="Hortic. Res.">
        <title>A chromosome-level phased genome enabling allele-level studies in sweet orange: a case study on citrus Huanglongbing tolerance.</title>
        <authorList>
            <person name="Wu B."/>
            <person name="Yu Q."/>
            <person name="Deng Z."/>
            <person name="Duan Y."/>
            <person name="Luo F."/>
            <person name="Gmitter F. Jr."/>
        </authorList>
    </citation>
    <scope>NUCLEOTIDE SEQUENCE [LARGE SCALE GENOMIC DNA]</scope>
    <source>
        <strain evidence="2">cv. Valencia</strain>
    </source>
</reference>
<keyword evidence="1" id="KW-0067">ATP-binding</keyword>
<sequence length="730" mass="82606">MDHHKSHHRGDKGRPSKKPKFSNKDDHSSKFVDDDDAYYNEDAEDDYRDGEKEERKRDFSKLELKPDHANRPLWACADGRIFLETFSPLYKQAYDFLIAIAEPVCRPESMHEYNLTPHSLYAAVSVGLETETIISVLNKLSKTKLPKEMIDFIHASTANYGKVKLVLKKNRYLVESPFPEASWLCLSRIWWKNLHGSDGFTVSKAAGEIATGHDGLLNEAELAAAAEEKETHSFEIDPSQAGFIVENVKQRCLPNALNYPMLEEYDFRNDNVNPDLNMELKPHAQPRPYQEKSLSKMFGNGRARSGIIVLPCGAGKSLVGVSAACRIKKSCLCLATNAVSVDQWAFQFKLWSTIQDDQICRFTSDSKERFRGNAGVVVTTYNMVAFGGKRSEESEKIIEEIRNREWGLLLMDEVHVVPAHMFRKVISLTKSHCKLGLTATLVREDERITDLNFLIGPKLYEANWLDLVKGGFIANVQCAEALYVMNPNKFRACEFLIRFHEQQRGDKIIVFADNLFALTEYAMKLRKPMIYGATSHVERTKILQAFKCSRDVNTIFLSKVGDNSIDIPEANVIIQISSHAGSRRQEAQRLGRILRAKEMFYSTKRQQFLIDQGYSFKVITSLPPPDSGADLSYHRLDEQLALLGKVLSAGDDAVGLEQLDEDADDIALHKARRMAGSMSAMSGAQGMVYMEYSTGQKKLGLGQKGKPKDPSKRHYLFKRRFGFIPTMDRL</sequence>
<keyword evidence="1" id="KW-0378">Hydrolase</keyword>
<name>A0ACB8LPV0_CITSI</name>
<evidence type="ECO:0000313" key="2">
    <source>
        <dbReference type="Proteomes" id="UP000829398"/>
    </source>
</evidence>
<dbReference type="EMBL" id="CM039172">
    <property type="protein sequence ID" value="KAH9775433.1"/>
    <property type="molecule type" value="Genomic_DNA"/>
</dbReference>
<proteinExistence type="predicted"/>
<comment type="caution">
    <text evidence="1">The sequence shown here is derived from an EMBL/GenBank/DDBJ whole genome shotgun (WGS) entry which is preliminary data.</text>
</comment>
<keyword evidence="1" id="KW-0547">Nucleotide-binding</keyword>